<dbReference type="AlphaFoldDB" id="A0A916JUQ4"/>
<dbReference type="PROSITE" id="PS00758">
    <property type="entry name" value="ARGE_DAPE_CPG2_1"/>
    <property type="match status" value="1"/>
</dbReference>
<protein>
    <submittedName>
        <fullName evidence="3">Succinyl-diaminopimelate desuccinylase</fullName>
        <ecNumber evidence="3">3.5.1.18</ecNumber>
    </submittedName>
</protein>
<dbReference type="EC" id="3.5.1.18" evidence="3"/>
<dbReference type="PANTHER" id="PTHR43808">
    <property type="entry name" value="ACETYLORNITHINE DEACETYLASE"/>
    <property type="match status" value="1"/>
</dbReference>
<name>A0A916JUQ4_9BACL</name>
<keyword evidence="4" id="KW-1185">Reference proteome</keyword>
<dbReference type="PANTHER" id="PTHR43808:SF8">
    <property type="entry name" value="PEPTIDASE M20 DIMERISATION DOMAIN-CONTAINING PROTEIN"/>
    <property type="match status" value="1"/>
</dbReference>
<dbReference type="Pfam" id="PF01546">
    <property type="entry name" value="Peptidase_M20"/>
    <property type="match status" value="1"/>
</dbReference>
<keyword evidence="2" id="KW-0862">Zinc</keyword>
<dbReference type="GO" id="GO:0009014">
    <property type="term" value="F:succinyl-diaminopimelate desuccinylase activity"/>
    <property type="evidence" value="ECO:0007669"/>
    <property type="project" value="UniProtKB-EC"/>
</dbReference>
<dbReference type="RefSeq" id="WP_218090503.1">
    <property type="nucleotide sequence ID" value="NZ_CAJVAS010000002.1"/>
</dbReference>
<evidence type="ECO:0000313" key="3">
    <source>
        <dbReference type="EMBL" id="CAG7604209.1"/>
    </source>
</evidence>
<dbReference type="InterPro" id="IPR002933">
    <property type="entry name" value="Peptidase_M20"/>
</dbReference>
<evidence type="ECO:0000256" key="1">
    <source>
        <dbReference type="ARBA" id="ARBA00022801"/>
    </source>
</evidence>
<dbReference type="EMBL" id="CAJVAS010000002">
    <property type="protein sequence ID" value="CAG7604209.1"/>
    <property type="molecule type" value="Genomic_DNA"/>
</dbReference>
<proteinExistence type="predicted"/>
<dbReference type="InterPro" id="IPR001261">
    <property type="entry name" value="ArgE/DapE_CS"/>
</dbReference>
<accession>A0A916JUQ4</accession>
<keyword evidence="1 3" id="KW-0378">Hydrolase</keyword>
<dbReference type="InterPro" id="IPR050072">
    <property type="entry name" value="Peptidase_M20A"/>
</dbReference>
<organism evidence="3 4">
    <name type="scientific">Paenibacillus solanacearum</name>
    <dbReference type="NCBI Taxonomy" id="2048548"/>
    <lineage>
        <taxon>Bacteria</taxon>
        <taxon>Bacillati</taxon>
        <taxon>Bacillota</taxon>
        <taxon>Bacilli</taxon>
        <taxon>Bacillales</taxon>
        <taxon>Paenibacillaceae</taxon>
        <taxon>Paenibacillus</taxon>
    </lineage>
</organism>
<gene>
    <name evidence="3" type="primary">dapE_1</name>
    <name evidence="3" type="ORF">PAESOLCIP111_00674</name>
</gene>
<sequence>MTDLQDAVHEGLTVLRQLIQIDTTAGAGLESKAALWLCRRATERGWQAKVVEPQAGYGSLLTTFKGRSEDALLLLSHLDTAPVGSVGDWSRDPLSGEIADGYVWGRGAVDCKGLVAVWWAVLLLLERTPLERSVVWAAAAGEETRSPWGARWLREHCPELRRCSGVLNEGGGWPLRLGRTPFAVCQVGEKGYARLLLPEGRAYACGQVRIHARLPEAHRTLLRSAGGVAGAWAARLEGAAAVWFTQWMQRNSPHALDPHEMFCHCFEVRRSVEYPGRHELICRALPGELMERVLDHGLRRWGLRLNEGCDLLELDEPTASPLDDPLYEAIHAAHDLPVLPYIASGRSDSSWFRNAGIPVYGWFPHIDADDLMRMHRPDERISVAGFTRAVERLYTLVSRFAADPAEAATKRIPLRLR</sequence>
<dbReference type="Proteomes" id="UP000693672">
    <property type="component" value="Unassembled WGS sequence"/>
</dbReference>
<evidence type="ECO:0000313" key="4">
    <source>
        <dbReference type="Proteomes" id="UP000693672"/>
    </source>
</evidence>
<reference evidence="3" key="1">
    <citation type="submission" date="2021-06" db="EMBL/GenBank/DDBJ databases">
        <authorList>
            <person name="Criscuolo A."/>
        </authorList>
    </citation>
    <scope>NUCLEOTIDE SEQUENCE</scope>
    <source>
        <strain evidence="3">CIP111600</strain>
    </source>
</reference>
<comment type="caution">
    <text evidence="3">The sequence shown here is derived from an EMBL/GenBank/DDBJ whole genome shotgun (WGS) entry which is preliminary data.</text>
</comment>
<evidence type="ECO:0000256" key="2">
    <source>
        <dbReference type="ARBA" id="ARBA00022833"/>
    </source>
</evidence>